<sequence>MGKYRKTKRFFNDESELNHYKGRMRIYI</sequence>
<accession>Q7RF96</accession>
<keyword evidence="2" id="KW-1185">Reference proteome</keyword>
<dbReference type="InParanoid" id="Q7RF96"/>
<dbReference type="AlphaFoldDB" id="Q7RF96"/>
<dbReference type="EMBL" id="AABL01001484">
    <property type="protein sequence ID" value="EAA16724.1"/>
    <property type="molecule type" value="Genomic_DNA"/>
</dbReference>
<dbReference type="PaxDb" id="73239-Q7RF96"/>
<name>Q7RF96_PLAYO</name>
<feature type="non-terminal residue" evidence="1">
    <location>
        <position position="28"/>
    </location>
</feature>
<dbReference type="Proteomes" id="UP000008553">
    <property type="component" value="Unassembled WGS sequence"/>
</dbReference>
<proteinExistence type="predicted"/>
<evidence type="ECO:0000313" key="1">
    <source>
        <dbReference type="EMBL" id="EAA16724.1"/>
    </source>
</evidence>
<reference evidence="1 2" key="1">
    <citation type="journal article" date="2002" name="Nature">
        <title>Genome sequence and comparative analysis of the model rodent malaria parasite Plasmodium yoelii yoelii.</title>
        <authorList>
            <person name="Carlton J.M."/>
            <person name="Angiuoli S.V."/>
            <person name="Suh B.B."/>
            <person name="Kooij T.W."/>
            <person name="Pertea M."/>
            <person name="Silva J.C."/>
            <person name="Ermolaeva M.D."/>
            <person name="Allen J.E."/>
            <person name="Selengut J.D."/>
            <person name="Koo H.L."/>
            <person name="Peterson J.D."/>
            <person name="Pop M."/>
            <person name="Kosack D.S."/>
            <person name="Shumway M.F."/>
            <person name="Bidwell S.L."/>
            <person name="Shallom S.J."/>
            <person name="van Aken S.E."/>
            <person name="Riedmuller S.B."/>
            <person name="Feldblyum T.V."/>
            <person name="Cho J.K."/>
            <person name="Quackenbush J."/>
            <person name="Sedegah M."/>
            <person name="Shoaibi A."/>
            <person name="Cummings L.M."/>
            <person name="Florens L."/>
            <person name="Yates J.R."/>
            <person name="Raine J.D."/>
            <person name="Sinden R.E."/>
            <person name="Harris M.A."/>
            <person name="Cunningham D.A."/>
            <person name="Preiser P.R."/>
            <person name="Bergman L.W."/>
            <person name="Vaidya A.B."/>
            <person name="van Lin L.H."/>
            <person name="Janse C.J."/>
            <person name="Waters A.P."/>
            <person name="Smith H.O."/>
            <person name="White O.R."/>
            <person name="Salzberg S.L."/>
            <person name="Venter J.C."/>
            <person name="Fraser C.M."/>
            <person name="Hoffman S.L."/>
            <person name="Gardner M.J."/>
            <person name="Carucci D.J."/>
        </authorList>
    </citation>
    <scope>NUCLEOTIDE SEQUENCE [LARGE SCALE GENOMIC DNA]</scope>
    <source>
        <strain evidence="1 2">17XNL</strain>
    </source>
</reference>
<evidence type="ECO:0000313" key="2">
    <source>
        <dbReference type="Proteomes" id="UP000008553"/>
    </source>
</evidence>
<organism evidence="1 2">
    <name type="scientific">Plasmodium yoelii yoelii</name>
    <dbReference type="NCBI Taxonomy" id="73239"/>
    <lineage>
        <taxon>Eukaryota</taxon>
        <taxon>Sar</taxon>
        <taxon>Alveolata</taxon>
        <taxon>Apicomplexa</taxon>
        <taxon>Aconoidasida</taxon>
        <taxon>Haemosporida</taxon>
        <taxon>Plasmodiidae</taxon>
        <taxon>Plasmodium</taxon>
        <taxon>Plasmodium (Vinckeia)</taxon>
    </lineage>
</organism>
<comment type="caution">
    <text evidence="1">The sequence shown here is derived from an EMBL/GenBank/DDBJ whole genome shotgun (WGS) entry which is preliminary data.</text>
</comment>
<protein>
    <submittedName>
        <fullName evidence="1">Uncharacterized protein</fullName>
    </submittedName>
</protein>
<gene>
    <name evidence="1" type="ORF">PY04811</name>
</gene>